<comment type="caution">
    <text evidence="2">The sequence shown here is derived from an EMBL/GenBank/DDBJ whole genome shotgun (WGS) entry which is preliminary data.</text>
</comment>
<proteinExistence type="predicted"/>
<keyword evidence="3" id="KW-1185">Reference proteome</keyword>
<name>A0A0R1NWE5_9LACO</name>
<reference evidence="2 3" key="1">
    <citation type="journal article" date="2015" name="Genome Announc.">
        <title>Expanding the biotechnology potential of lactobacilli through comparative genomics of 213 strains and associated genera.</title>
        <authorList>
            <person name="Sun Z."/>
            <person name="Harris H.M."/>
            <person name="McCann A."/>
            <person name="Guo C."/>
            <person name="Argimon S."/>
            <person name="Zhang W."/>
            <person name="Yang X."/>
            <person name="Jeffery I.B."/>
            <person name="Cooney J.C."/>
            <person name="Kagawa T.F."/>
            <person name="Liu W."/>
            <person name="Song Y."/>
            <person name="Salvetti E."/>
            <person name="Wrobel A."/>
            <person name="Rasinkangas P."/>
            <person name="Parkhill J."/>
            <person name="Rea M.C."/>
            <person name="O'Sullivan O."/>
            <person name="Ritari J."/>
            <person name="Douillard F.P."/>
            <person name="Paul Ross R."/>
            <person name="Yang R."/>
            <person name="Briner A.E."/>
            <person name="Felis G.E."/>
            <person name="de Vos W.M."/>
            <person name="Barrangou R."/>
            <person name="Klaenhammer T.R."/>
            <person name="Caufield P.W."/>
            <person name="Cui Y."/>
            <person name="Zhang H."/>
            <person name="O'Toole P.W."/>
        </authorList>
    </citation>
    <scope>NUCLEOTIDE SEQUENCE [LARGE SCALE GENOMIC DNA]</scope>
    <source>
        <strain evidence="2 3">DSM 19906</strain>
    </source>
</reference>
<dbReference type="PANTHER" id="PTHR37301">
    <property type="entry name" value="DNA-BINDING PROTEIN-RELATED"/>
    <property type="match status" value="1"/>
</dbReference>
<dbReference type="PANTHER" id="PTHR37301:SF1">
    <property type="entry name" value="DNA-BINDING PROTEIN"/>
    <property type="match status" value="1"/>
</dbReference>
<feature type="domain" description="HTH cro/C1-type" evidence="1">
    <location>
        <begin position="8"/>
        <end position="63"/>
    </location>
</feature>
<dbReference type="GO" id="GO:0003677">
    <property type="term" value="F:DNA binding"/>
    <property type="evidence" value="ECO:0007669"/>
    <property type="project" value="InterPro"/>
</dbReference>
<dbReference type="PROSITE" id="PS50943">
    <property type="entry name" value="HTH_CROC1"/>
    <property type="match status" value="1"/>
</dbReference>
<dbReference type="InterPro" id="IPR010982">
    <property type="entry name" value="Lambda_DNA-bd_dom_sf"/>
</dbReference>
<protein>
    <recommendedName>
        <fullName evidence="1">HTH cro/C1-type domain-containing protein</fullName>
    </recommendedName>
</protein>
<gene>
    <name evidence="2" type="ORF">FC98_GL000367</name>
</gene>
<dbReference type="CDD" id="cd00093">
    <property type="entry name" value="HTH_XRE"/>
    <property type="match status" value="1"/>
</dbReference>
<dbReference type="SMART" id="SM00530">
    <property type="entry name" value="HTH_XRE"/>
    <property type="match status" value="1"/>
</dbReference>
<sequence>MPLIKVTIDKVLLDRQITSKMLAAEIGITPANLSILKTGKAKGIRFATLARICKVLDCQPGDILTYVADDATDDDQLA</sequence>
<dbReference type="EMBL" id="AZEB01000010">
    <property type="protein sequence ID" value="KRL22069.1"/>
    <property type="molecule type" value="Genomic_DNA"/>
</dbReference>
<dbReference type="Pfam" id="PF13443">
    <property type="entry name" value="HTH_26"/>
    <property type="match status" value="1"/>
</dbReference>
<organism evidence="2 3">
    <name type="scientific">Lentilactobacillus kisonensis DSM 19906 = JCM 15041</name>
    <dbReference type="NCBI Taxonomy" id="1423766"/>
    <lineage>
        <taxon>Bacteria</taxon>
        <taxon>Bacillati</taxon>
        <taxon>Bacillota</taxon>
        <taxon>Bacilli</taxon>
        <taxon>Lactobacillales</taxon>
        <taxon>Lactobacillaceae</taxon>
        <taxon>Lentilactobacillus</taxon>
    </lineage>
</organism>
<accession>A0A0R1NWE5</accession>
<dbReference type="InterPro" id="IPR001387">
    <property type="entry name" value="Cro/C1-type_HTH"/>
</dbReference>
<dbReference type="RefSeq" id="WP_172633917.1">
    <property type="nucleotide sequence ID" value="NZ_AZEB01000010.1"/>
</dbReference>
<evidence type="ECO:0000259" key="1">
    <source>
        <dbReference type="PROSITE" id="PS50943"/>
    </source>
</evidence>
<dbReference type="Proteomes" id="UP000051439">
    <property type="component" value="Unassembled WGS sequence"/>
</dbReference>
<dbReference type="SUPFAM" id="SSF47413">
    <property type="entry name" value="lambda repressor-like DNA-binding domains"/>
    <property type="match status" value="1"/>
</dbReference>
<evidence type="ECO:0000313" key="2">
    <source>
        <dbReference type="EMBL" id="KRL22069.1"/>
    </source>
</evidence>
<dbReference type="AlphaFoldDB" id="A0A0R1NWE5"/>
<evidence type="ECO:0000313" key="3">
    <source>
        <dbReference type="Proteomes" id="UP000051439"/>
    </source>
</evidence>
<dbReference type="Gene3D" id="1.10.260.40">
    <property type="entry name" value="lambda repressor-like DNA-binding domains"/>
    <property type="match status" value="1"/>
</dbReference>
<dbReference type="PATRIC" id="fig|1423766.4.peg.367"/>